<sequence length="146" mass="16901">MHFESPSKTIFYQIEKAIKQYRTMAQVNLNQLGYNVTINQILLMIQIQQQSDISQVELANLLFKDVASVTRMIELLVRENLVQRAENKIDRRKKDLKITKKGGELLNKAIPVISKNRATAQKNMSEDELQTLFKLLNKIIINTSKK</sequence>
<accession>A0A6M0CGR2</accession>
<dbReference type="SMART" id="SM00347">
    <property type="entry name" value="HTH_MARR"/>
    <property type="match status" value="1"/>
</dbReference>
<dbReference type="PRINTS" id="PR00598">
    <property type="entry name" value="HTHMARR"/>
</dbReference>
<protein>
    <submittedName>
        <fullName evidence="2">MarR family transcriptional regulator</fullName>
    </submittedName>
</protein>
<reference evidence="2 3" key="1">
    <citation type="submission" date="2020-01" db="EMBL/GenBank/DDBJ databases">
        <title>Spongiivirga citrea KCTC 32990T.</title>
        <authorList>
            <person name="Wang G."/>
        </authorList>
    </citation>
    <scope>NUCLEOTIDE SEQUENCE [LARGE SCALE GENOMIC DNA]</scope>
    <source>
        <strain evidence="2 3">KCTC 32990</strain>
    </source>
</reference>
<organism evidence="2 3">
    <name type="scientific">Spongiivirga citrea</name>
    <dbReference type="NCBI Taxonomy" id="1481457"/>
    <lineage>
        <taxon>Bacteria</taxon>
        <taxon>Pseudomonadati</taxon>
        <taxon>Bacteroidota</taxon>
        <taxon>Flavobacteriia</taxon>
        <taxon>Flavobacteriales</taxon>
        <taxon>Flavobacteriaceae</taxon>
        <taxon>Spongiivirga</taxon>
    </lineage>
</organism>
<dbReference type="PANTHER" id="PTHR33164:SF43">
    <property type="entry name" value="HTH-TYPE TRANSCRIPTIONAL REPRESSOR YETL"/>
    <property type="match status" value="1"/>
</dbReference>
<dbReference type="Gene3D" id="1.10.10.10">
    <property type="entry name" value="Winged helix-like DNA-binding domain superfamily/Winged helix DNA-binding domain"/>
    <property type="match status" value="1"/>
</dbReference>
<gene>
    <name evidence="2" type="ORF">GWK10_02820</name>
</gene>
<dbReference type="GO" id="GO:0006950">
    <property type="term" value="P:response to stress"/>
    <property type="evidence" value="ECO:0007669"/>
    <property type="project" value="TreeGrafter"/>
</dbReference>
<name>A0A6M0CGR2_9FLAO</name>
<feature type="domain" description="HTH marR-type" evidence="1">
    <location>
        <begin position="7"/>
        <end position="141"/>
    </location>
</feature>
<dbReference type="InterPro" id="IPR036388">
    <property type="entry name" value="WH-like_DNA-bd_sf"/>
</dbReference>
<dbReference type="SUPFAM" id="SSF46785">
    <property type="entry name" value="Winged helix' DNA-binding domain"/>
    <property type="match status" value="1"/>
</dbReference>
<dbReference type="AlphaFoldDB" id="A0A6M0CGR2"/>
<dbReference type="InterPro" id="IPR036390">
    <property type="entry name" value="WH_DNA-bd_sf"/>
</dbReference>
<dbReference type="Pfam" id="PF01047">
    <property type="entry name" value="MarR"/>
    <property type="match status" value="1"/>
</dbReference>
<dbReference type="InterPro" id="IPR039422">
    <property type="entry name" value="MarR/SlyA-like"/>
</dbReference>
<evidence type="ECO:0000259" key="1">
    <source>
        <dbReference type="PROSITE" id="PS50995"/>
    </source>
</evidence>
<evidence type="ECO:0000313" key="2">
    <source>
        <dbReference type="EMBL" id="NER16123.1"/>
    </source>
</evidence>
<keyword evidence="3" id="KW-1185">Reference proteome</keyword>
<dbReference type="GO" id="GO:0003700">
    <property type="term" value="F:DNA-binding transcription factor activity"/>
    <property type="evidence" value="ECO:0007669"/>
    <property type="project" value="InterPro"/>
</dbReference>
<dbReference type="InterPro" id="IPR000835">
    <property type="entry name" value="HTH_MarR-typ"/>
</dbReference>
<dbReference type="PROSITE" id="PS50995">
    <property type="entry name" value="HTH_MARR_2"/>
    <property type="match status" value="1"/>
</dbReference>
<dbReference type="RefSeq" id="WP_164029375.1">
    <property type="nucleotide sequence ID" value="NZ_JAABOQ010000001.1"/>
</dbReference>
<comment type="caution">
    <text evidence="2">The sequence shown here is derived from an EMBL/GenBank/DDBJ whole genome shotgun (WGS) entry which is preliminary data.</text>
</comment>
<evidence type="ECO:0000313" key="3">
    <source>
        <dbReference type="Proteomes" id="UP000474296"/>
    </source>
</evidence>
<dbReference type="Proteomes" id="UP000474296">
    <property type="component" value="Unassembled WGS sequence"/>
</dbReference>
<dbReference type="PANTHER" id="PTHR33164">
    <property type="entry name" value="TRANSCRIPTIONAL REGULATOR, MARR FAMILY"/>
    <property type="match status" value="1"/>
</dbReference>
<proteinExistence type="predicted"/>
<dbReference type="EMBL" id="JAABOQ010000001">
    <property type="protein sequence ID" value="NER16123.1"/>
    <property type="molecule type" value="Genomic_DNA"/>
</dbReference>